<keyword evidence="3" id="KW-0325">Glycoprotein</keyword>
<gene>
    <name evidence="5" type="ORF">G0Q06_02455</name>
</gene>
<keyword evidence="1 4" id="KW-0732">Signal</keyword>
<dbReference type="PANTHER" id="PTHR31468">
    <property type="entry name" value="1,3-BETA-GLUCANOSYLTRANSFERASE GAS1"/>
    <property type="match status" value="1"/>
</dbReference>
<proteinExistence type="predicted"/>
<dbReference type="Pfam" id="PF03198">
    <property type="entry name" value="Glyco_hydro_72"/>
    <property type="match status" value="1"/>
</dbReference>
<feature type="chain" id="PRO_5025448495" evidence="4">
    <location>
        <begin position="21"/>
        <end position="808"/>
    </location>
</feature>
<dbReference type="AlphaFoldDB" id="A0A6B2LXK0"/>
<evidence type="ECO:0000256" key="4">
    <source>
        <dbReference type="SAM" id="SignalP"/>
    </source>
</evidence>
<evidence type="ECO:0000313" key="5">
    <source>
        <dbReference type="EMBL" id="NDV61308.1"/>
    </source>
</evidence>
<organism evidence="5 6">
    <name type="scientific">Oceanipulchritudo coccoides</name>
    <dbReference type="NCBI Taxonomy" id="2706888"/>
    <lineage>
        <taxon>Bacteria</taxon>
        <taxon>Pseudomonadati</taxon>
        <taxon>Verrucomicrobiota</taxon>
        <taxon>Opitutia</taxon>
        <taxon>Puniceicoccales</taxon>
        <taxon>Oceanipulchritudinaceae</taxon>
        <taxon>Oceanipulchritudo</taxon>
    </lineage>
</organism>
<name>A0A6B2LXK0_9BACT</name>
<dbReference type="GO" id="GO:0016787">
    <property type="term" value="F:hydrolase activity"/>
    <property type="evidence" value="ECO:0007669"/>
    <property type="project" value="UniProtKB-KW"/>
</dbReference>
<dbReference type="Proteomes" id="UP000478417">
    <property type="component" value="Unassembled WGS sequence"/>
</dbReference>
<dbReference type="Pfam" id="PF22825">
    <property type="entry name" value="HpiC1-like"/>
    <property type="match status" value="1"/>
</dbReference>
<keyword evidence="2" id="KW-1015">Disulfide bond</keyword>
<dbReference type="GO" id="GO:0034411">
    <property type="term" value="P:cell wall (1-&gt;3)-beta-D-glucan biosynthetic process"/>
    <property type="evidence" value="ECO:0007669"/>
    <property type="project" value="TreeGrafter"/>
</dbReference>
<comment type="caution">
    <text evidence="5">The sequence shown here is derived from an EMBL/GenBank/DDBJ whole genome shotgun (WGS) entry which is preliminary data.</text>
</comment>
<dbReference type="EMBL" id="JAAGNX010000001">
    <property type="protein sequence ID" value="NDV61308.1"/>
    <property type="molecule type" value="Genomic_DNA"/>
</dbReference>
<dbReference type="Gene3D" id="2.60.120.260">
    <property type="entry name" value="Galactose-binding domain-like"/>
    <property type="match status" value="1"/>
</dbReference>
<dbReference type="Gene3D" id="3.20.20.80">
    <property type="entry name" value="Glycosidases"/>
    <property type="match status" value="1"/>
</dbReference>
<evidence type="ECO:0000256" key="3">
    <source>
        <dbReference type="ARBA" id="ARBA00023180"/>
    </source>
</evidence>
<dbReference type="GO" id="GO:0042124">
    <property type="term" value="F:1,3-beta-glucanosyltransferase activity"/>
    <property type="evidence" value="ECO:0007669"/>
    <property type="project" value="TreeGrafter"/>
</dbReference>
<dbReference type="GO" id="GO:0005886">
    <property type="term" value="C:plasma membrane"/>
    <property type="evidence" value="ECO:0007669"/>
    <property type="project" value="TreeGrafter"/>
</dbReference>
<dbReference type="InterPro" id="IPR017853">
    <property type="entry name" value="GH"/>
</dbReference>
<protein>
    <submittedName>
        <fullName evidence="5">Cellulase family glycosylhydrolase</fullName>
    </submittedName>
</protein>
<sequence>MSAKSLLPILLIAAPFALQAVQVPVPNASFEQPAIAEAQATGWTSNGGSISGGVNSYSLGGTFSTPAYGEWFHYLNLPGFLGPNPSVTESNSGLIGSAATGTYTLTVAGGNRINGATTDGSYKIELLAGGNVIASQTLNNPKANIPVDSWQDITAVGTVELGDPTDGQDLTIRLSAFEGTGGIASQGQFDNVRLDYEPGNVFTVSGRQILLDGTPFEVEGICYQPAAIGENPSAGYPFGDYYWISSDYQARWARDFENFRKMGINVIRIYGWDPARNHDAFLQLAADNGIYVLINRYVNPLSDFSNTIVVNDLIDEWTSIATPLADNPAVMGFLIGNEANPGQGITFWNAMNTVAGAVKAAAPKKLVSVAITNDLGQVNTWNASMTNFDFWAVQVYNGFSFGSFLSDYAVRSSKPLIITEFGYDALDGRVDTEWPNNVELPANALENLWNELRADEAGADIASGGCVFEYADEWWKDSGGISAFTQDFGPRWSGPFEDGQGNEEWWGIFRTIDNGSSIDNLDPRAAFYRLAAMWNEPFESILQASAIGQDLQVDFSFPAHLREQSMIVESSNDLLNWTLVATNNGGSSELSSTAGSLTVTSSETSEEVNITLTHDADAPSALQNLLINGDFETGDASGWITDRGTTDSVAQSGTYSLELTATGTFTVPTAFQSRPASPGDEFYLSGYLRTPAALPADITNGLLKIVYLNSSGTPLTPTLSGPGVIITGEFAGAESQPYLDDSQPANTWILSEVQAIAPAGTAEVQFFAINVDQSANTMYFDAIEAQDVNADPVPFGPNIFFRVTNNGR</sequence>
<dbReference type="RefSeq" id="WP_163962124.1">
    <property type="nucleotide sequence ID" value="NZ_JAAGNX010000001.1"/>
</dbReference>
<keyword evidence="5" id="KW-0378">Hydrolase</keyword>
<evidence type="ECO:0000256" key="1">
    <source>
        <dbReference type="ARBA" id="ARBA00022729"/>
    </source>
</evidence>
<reference evidence="5 6" key="1">
    <citation type="submission" date="2020-02" db="EMBL/GenBank/DDBJ databases">
        <title>Albibacoteraceae fam. nov., the first described family within the subdivision 4 Verrucomicrobia.</title>
        <authorList>
            <person name="Xi F."/>
        </authorList>
    </citation>
    <scope>NUCLEOTIDE SEQUENCE [LARGE SCALE GENOMIC DNA]</scope>
    <source>
        <strain evidence="5 6">CK1056</strain>
    </source>
</reference>
<evidence type="ECO:0000313" key="6">
    <source>
        <dbReference type="Proteomes" id="UP000478417"/>
    </source>
</evidence>
<dbReference type="InterPro" id="IPR004886">
    <property type="entry name" value="Glucanosyltransferase"/>
</dbReference>
<dbReference type="SUPFAM" id="SSF51445">
    <property type="entry name" value="(Trans)glycosidases"/>
    <property type="match status" value="1"/>
</dbReference>
<evidence type="ECO:0000256" key="2">
    <source>
        <dbReference type="ARBA" id="ARBA00023157"/>
    </source>
</evidence>
<accession>A0A6B2LXK0</accession>
<dbReference type="PANTHER" id="PTHR31468:SF2">
    <property type="entry name" value="1,3-BETA-GLUCANOSYLTRANSFERASE GAS1"/>
    <property type="match status" value="1"/>
</dbReference>
<keyword evidence="6" id="KW-1185">Reference proteome</keyword>
<dbReference type="InterPro" id="IPR054720">
    <property type="entry name" value="HpiC1"/>
</dbReference>
<feature type="signal peptide" evidence="4">
    <location>
        <begin position="1"/>
        <end position="20"/>
    </location>
</feature>